<evidence type="ECO:0000259" key="2">
    <source>
        <dbReference type="Pfam" id="PF01425"/>
    </source>
</evidence>
<dbReference type="NCBIfam" id="NF005688">
    <property type="entry name" value="PRK07488.1"/>
    <property type="match status" value="1"/>
</dbReference>
<dbReference type="EMBL" id="JAGQDG010000002">
    <property type="protein sequence ID" value="MBQ0935116.1"/>
    <property type="molecule type" value="Genomic_DNA"/>
</dbReference>
<sequence length="492" mass="49592">MVTGLSACGGSDDPPDPLTASSSDVLEAVQRGTLSAEACATALIARAKQQADLNSLIFLNEAAALAAARQIDLDRQAGKPLKPLAGLFIVVKDNINTADMPTTSGTPALQGARPSTTAPSLKRLTDAGAIVLAKANLHELAFGITSTNLSFAKPVKNPYDKARIPGGSSGGTAAAIAAGIVSCGLGTDTGGSTRVPAALCGVVGLRPSVGNGGTQRRYTDTNAVMPISHTRDTVGPLGRTVADVALLDSVITQTPQARITSLQGVRLGLPAALWAGLDTSVASVAQAAKAKLTAAGAVLVEMDIPGLFATNDLISFQVALHEPLADIPAYLAASGLTSQSMASIAAAIASPDVQGAFAAIQADVFGPAYPDAINIHRPLLQKLYADAFAQNKVEALLFPTTLLAATPMDLEKGSGTVSVNGGPPVDTFGTYIRNTDPGSNAGLPGLSVPAGLNAAGLPVGMELDGPVGSDQRLLSLGLALEAALGRVPAPKL</sequence>
<keyword evidence="4" id="KW-1185">Reference proteome</keyword>
<dbReference type="InterPro" id="IPR023631">
    <property type="entry name" value="Amidase_dom"/>
</dbReference>
<dbReference type="SUPFAM" id="SSF75304">
    <property type="entry name" value="Amidase signature (AS) enzymes"/>
    <property type="match status" value="1"/>
</dbReference>
<dbReference type="RefSeq" id="WP_210807987.1">
    <property type="nucleotide sequence ID" value="NZ_JAGQDG010000002.1"/>
</dbReference>
<comment type="caution">
    <text evidence="3">The sequence shown here is derived from an EMBL/GenBank/DDBJ whole genome shotgun (WGS) entry which is preliminary data.</text>
</comment>
<dbReference type="Pfam" id="PF01425">
    <property type="entry name" value="Amidase"/>
    <property type="match status" value="1"/>
</dbReference>
<protein>
    <submittedName>
        <fullName evidence="3">Indoleacetamide hydrolase</fullName>
    </submittedName>
</protein>
<dbReference type="InterPro" id="IPR000120">
    <property type="entry name" value="Amidase"/>
</dbReference>
<evidence type="ECO:0000313" key="3">
    <source>
        <dbReference type="EMBL" id="MBQ0935116.1"/>
    </source>
</evidence>
<reference evidence="3 4" key="1">
    <citation type="submission" date="2021-04" db="EMBL/GenBank/DDBJ databases">
        <title>The genome sequence of type strain Ideonella paludis KCTC 32238.</title>
        <authorList>
            <person name="Liu Y."/>
        </authorList>
    </citation>
    <scope>NUCLEOTIDE SEQUENCE [LARGE SCALE GENOMIC DNA]</scope>
    <source>
        <strain evidence="3 4">KCTC 32238</strain>
    </source>
</reference>
<keyword evidence="3" id="KW-0378">Hydrolase</keyword>
<accession>A0ABS5DVG0</accession>
<proteinExistence type="predicted"/>
<dbReference type="PANTHER" id="PTHR11895:SF151">
    <property type="entry name" value="GLUTAMYL-TRNA(GLN) AMIDOTRANSFERASE SUBUNIT A"/>
    <property type="match status" value="1"/>
</dbReference>
<organism evidence="3 4">
    <name type="scientific">Ideonella paludis</name>
    <dbReference type="NCBI Taxonomy" id="1233411"/>
    <lineage>
        <taxon>Bacteria</taxon>
        <taxon>Pseudomonadati</taxon>
        <taxon>Pseudomonadota</taxon>
        <taxon>Betaproteobacteria</taxon>
        <taxon>Burkholderiales</taxon>
        <taxon>Sphaerotilaceae</taxon>
        <taxon>Ideonella</taxon>
    </lineage>
</organism>
<evidence type="ECO:0000256" key="1">
    <source>
        <dbReference type="SAM" id="MobiDB-lite"/>
    </source>
</evidence>
<gene>
    <name evidence="3" type="primary">iaaH</name>
    <name evidence="3" type="ORF">KAK11_07250</name>
</gene>
<feature type="domain" description="Amidase" evidence="2">
    <location>
        <begin position="41"/>
        <end position="474"/>
    </location>
</feature>
<name>A0ABS5DVG0_9BURK</name>
<dbReference type="GO" id="GO:0016787">
    <property type="term" value="F:hydrolase activity"/>
    <property type="evidence" value="ECO:0007669"/>
    <property type="project" value="UniProtKB-KW"/>
</dbReference>
<evidence type="ECO:0000313" key="4">
    <source>
        <dbReference type="Proteomes" id="UP000672097"/>
    </source>
</evidence>
<dbReference type="Proteomes" id="UP000672097">
    <property type="component" value="Unassembled WGS sequence"/>
</dbReference>
<dbReference type="InterPro" id="IPR036928">
    <property type="entry name" value="AS_sf"/>
</dbReference>
<feature type="region of interest" description="Disordered" evidence="1">
    <location>
        <begin position="1"/>
        <end position="21"/>
    </location>
</feature>
<dbReference type="Gene3D" id="3.90.1300.10">
    <property type="entry name" value="Amidase signature (AS) domain"/>
    <property type="match status" value="1"/>
</dbReference>
<dbReference type="PANTHER" id="PTHR11895">
    <property type="entry name" value="TRANSAMIDASE"/>
    <property type="match status" value="1"/>
</dbReference>